<comment type="caution">
    <text evidence="2">The sequence shown here is derived from an EMBL/GenBank/DDBJ whole genome shotgun (WGS) entry which is preliminary data.</text>
</comment>
<evidence type="ECO:0000313" key="2">
    <source>
        <dbReference type="EMBL" id="TXS94333.1"/>
    </source>
</evidence>
<evidence type="ECO:0000256" key="1">
    <source>
        <dbReference type="SAM" id="Coils"/>
    </source>
</evidence>
<accession>A0A5C9A0E0</accession>
<protein>
    <submittedName>
        <fullName evidence="2">Porin</fullName>
    </submittedName>
</protein>
<dbReference type="InterPro" id="IPR045748">
    <property type="entry name" value="DcaP"/>
</dbReference>
<name>A0A5C9A0E0_9GAMM</name>
<organism evidence="2 3">
    <name type="scientific">Parahaliea maris</name>
    <dbReference type="NCBI Taxonomy" id="2716870"/>
    <lineage>
        <taxon>Bacteria</taxon>
        <taxon>Pseudomonadati</taxon>
        <taxon>Pseudomonadota</taxon>
        <taxon>Gammaproteobacteria</taxon>
        <taxon>Cellvibrionales</taxon>
        <taxon>Halieaceae</taxon>
        <taxon>Parahaliea</taxon>
    </lineage>
</organism>
<dbReference type="Proteomes" id="UP000321039">
    <property type="component" value="Unassembled WGS sequence"/>
</dbReference>
<dbReference type="Pfam" id="PF19577">
    <property type="entry name" value="DcaP"/>
    <property type="match status" value="1"/>
</dbReference>
<feature type="coiled-coil region" evidence="1">
    <location>
        <begin position="15"/>
        <end position="42"/>
    </location>
</feature>
<evidence type="ECO:0000313" key="3">
    <source>
        <dbReference type="Proteomes" id="UP000321039"/>
    </source>
</evidence>
<dbReference type="AlphaFoldDB" id="A0A5C9A0E0"/>
<reference evidence="2 3" key="1">
    <citation type="submission" date="2019-08" db="EMBL/GenBank/DDBJ databases">
        <title>Parahaliea maris sp. nov., isolated from the surface seawater.</title>
        <authorList>
            <person name="Liu Y."/>
        </authorList>
    </citation>
    <scope>NUCLEOTIDE SEQUENCE [LARGE SCALE GENOMIC DNA]</scope>
    <source>
        <strain evidence="2 3">HSLHS9</strain>
    </source>
</reference>
<proteinExistence type="predicted"/>
<sequence length="431" mass="46771">MIAASLAVGSTPALADAVADKIAELERQIAELKAQVTSNSQSIVSNSSDIEEARPMAKGTTMRYGGYIQLDGIASSYSEGRPSSSLINDFIVPSVIPVEPASGDADSYNSFSLHAKSSRFFFTTKTNTDAGAISTRIELDFMLSPAGDERISNSWNSRLRHAFVNWDYAEGSSILAGQTWSTFFNVGALPDVLDFVGPVGTIFNRQPMIRWTSGPLQLALENPATRLNQFSGGSVSTRLDDAESMPDIVARYNGKAGDLSWSIAGIARELDYEARSDSATEAASDSQFGYGLSLAGKWMLGRDDLRFMFSYGDALGRYLGLNAFNDGYIDANGDIETIDQWGGYVAYQHYWSDEWRSTFSLSAASADNPDTGEFGGANSLASDYQTVHANLNWLPAPKLQIGGELSYGKKELEDGRKGDLSRLQFAVKYAF</sequence>
<gene>
    <name evidence="2" type="ORF">FV139_11250</name>
</gene>
<keyword evidence="3" id="KW-1185">Reference proteome</keyword>
<keyword evidence="1" id="KW-0175">Coiled coil</keyword>
<dbReference type="SUPFAM" id="SSF56935">
    <property type="entry name" value="Porins"/>
    <property type="match status" value="1"/>
</dbReference>
<dbReference type="EMBL" id="VRZA01000003">
    <property type="protein sequence ID" value="TXS94333.1"/>
    <property type="molecule type" value="Genomic_DNA"/>
</dbReference>